<evidence type="ECO:0000256" key="5">
    <source>
        <dbReference type="ARBA" id="ARBA00038359"/>
    </source>
</evidence>
<reference evidence="8" key="1">
    <citation type="submission" date="2021-03" db="EMBL/GenBank/DDBJ databases">
        <title>Revisited historic fungal species revealed as producer of novel bioactive compounds through whole genome sequencing and comparative genomics.</title>
        <authorList>
            <person name="Vignolle G.A."/>
            <person name="Hochenegger N."/>
            <person name="Mach R.L."/>
            <person name="Mach-Aigner A.R."/>
            <person name="Javad Rahimi M."/>
            <person name="Salim K.A."/>
            <person name="Chan C.M."/>
            <person name="Lim L.B.L."/>
            <person name="Cai F."/>
            <person name="Druzhinina I.S."/>
            <person name="U'Ren J.M."/>
            <person name="Derntl C."/>
        </authorList>
    </citation>
    <scope>NUCLEOTIDE SEQUENCE</scope>
    <source>
        <strain evidence="8">TUCIM 5799</strain>
    </source>
</reference>
<dbReference type="InterPro" id="IPR052337">
    <property type="entry name" value="SAT4-like"/>
</dbReference>
<sequence>MALTPTGLALSLVLVSIIFLVLSWITTLARLSVRRKIKGIGLDDWLMVAGLLIFTVLCATAIVAAYNGVGTPSRYLDAYYTVQGGKWLTIAQLCYVLSTVPIKASICFALIRITTNAVYRWILYGVIALATMACIITDVTILTWCQPVSANWDPSAGKCADPSVLTNVSYFISAVSILTDWTCAVLPALILWDVKLRLGVKLSLIGVLALGFVASTATIVRIRYLIAFNSSEEYLLNVANVAIWSIIESGTGIIAGSLASLRPLLKYIPFLRDYSSGRTPHSGKTGQRPGDSYKMDSMRYTHAGAQQTTCKASGDNNWDRLSDTESQKHILNDHTIRVTKDIVLES</sequence>
<organism evidence="8 9">
    <name type="scientific">Neoarthrinium moseri</name>
    <dbReference type="NCBI Taxonomy" id="1658444"/>
    <lineage>
        <taxon>Eukaryota</taxon>
        <taxon>Fungi</taxon>
        <taxon>Dikarya</taxon>
        <taxon>Ascomycota</taxon>
        <taxon>Pezizomycotina</taxon>
        <taxon>Sordariomycetes</taxon>
        <taxon>Xylariomycetidae</taxon>
        <taxon>Amphisphaeriales</taxon>
        <taxon>Apiosporaceae</taxon>
        <taxon>Neoarthrinium</taxon>
    </lineage>
</organism>
<proteinExistence type="inferred from homology"/>
<keyword evidence="3 6" id="KW-1133">Transmembrane helix</keyword>
<keyword evidence="4 6" id="KW-0472">Membrane</keyword>
<evidence type="ECO:0000256" key="1">
    <source>
        <dbReference type="ARBA" id="ARBA00004141"/>
    </source>
</evidence>
<evidence type="ECO:0000313" key="9">
    <source>
        <dbReference type="Proteomes" id="UP000829685"/>
    </source>
</evidence>
<feature type="transmembrane region" description="Helical" evidence="6">
    <location>
        <begin position="204"/>
        <end position="226"/>
    </location>
</feature>
<feature type="transmembrane region" description="Helical" evidence="6">
    <location>
        <begin position="123"/>
        <end position="144"/>
    </location>
</feature>
<dbReference type="Proteomes" id="UP000829685">
    <property type="component" value="Unassembled WGS sequence"/>
</dbReference>
<comment type="similarity">
    <text evidence="5">Belongs to the SAT4 family.</text>
</comment>
<feature type="transmembrane region" description="Helical" evidence="6">
    <location>
        <begin position="238"/>
        <end position="261"/>
    </location>
</feature>
<evidence type="ECO:0000259" key="7">
    <source>
        <dbReference type="Pfam" id="PF20684"/>
    </source>
</evidence>
<gene>
    <name evidence="8" type="ORF">JX265_012900</name>
</gene>
<dbReference type="Pfam" id="PF20684">
    <property type="entry name" value="Fung_rhodopsin"/>
    <property type="match status" value="1"/>
</dbReference>
<comment type="subcellular location">
    <subcellularLocation>
        <location evidence="1">Membrane</location>
        <topology evidence="1">Multi-pass membrane protein</topology>
    </subcellularLocation>
</comment>
<evidence type="ECO:0000256" key="3">
    <source>
        <dbReference type="ARBA" id="ARBA00022989"/>
    </source>
</evidence>
<feature type="transmembrane region" description="Helical" evidence="6">
    <location>
        <begin position="170"/>
        <end position="192"/>
    </location>
</feature>
<feature type="domain" description="Rhodopsin" evidence="7">
    <location>
        <begin position="29"/>
        <end position="266"/>
    </location>
</feature>
<dbReference type="AlphaFoldDB" id="A0A9P9W9S6"/>
<feature type="transmembrane region" description="Helical" evidence="6">
    <location>
        <begin position="87"/>
        <end position="111"/>
    </location>
</feature>
<comment type="caution">
    <text evidence="8">The sequence shown here is derived from an EMBL/GenBank/DDBJ whole genome shotgun (WGS) entry which is preliminary data.</text>
</comment>
<evidence type="ECO:0000256" key="2">
    <source>
        <dbReference type="ARBA" id="ARBA00022692"/>
    </source>
</evidence>
<evidence type="ECO:0000313" key="8">
    <source>
        <dbReference type="EMBL" id="KAI1852872.1"/>
    </source>
</evidence>
<dbReference type="GO" id="GO:0016020">
    <property type="term" value="C:membrane"/>
    <property type="evidence" value="ECO:0007669"/>
    <property type="project" value="UniProtKB-SubCell"/>
</dbReference>
<evidence type="ECO:0000256" key="4">
    <source>
        <dbReference type="ARBA" id="ARBA00023136"/>
    </source>
</evidence>
<dbReference type="PANTHER" id="PTHR33048:SF96">
    <property type="entry name" value="INTEGRAL MEMBRANE PROTEIN"/>
    <property type="match status" value="1"/>
</dbReference>
<name>A0A9P9W9S6_9PEZI</name>
<accession>A0A9P9W9S6</accession>
<protein>
    <recommendedName>
        <fullName evidence="7">Rhodopsin domain-containing protein</fullName>
    </recommendedName>
</protein>
<dbReference type="PANTHER" id="PTHR33048">
    <property type="entry name" value="PTH11-LIKE INTEGRAL MEMBRANE PROTEIN (AFU_ORTHOLOGUE AFUA_5G11245)"/>
    <property type="match status" value="1"/>
</dbReference>
<keyword evidence="9" id="KW-1185">Reference proteome</keyword>
<keyword evidence="2 6" id="KW-0812">Transmembrane</keyword>
<dbReference type="InterPro" id="IPR049326">
    <property type="entry name" value="Rhodopsin_dom_fungi"/>
</dbReference>
<feature type="transmembrane region" description="Helical" evidence="6">
    <location>
        <begin position="45"/>
        <end position="67"/>
    </location>
</feature>
<dbReference type="EMBL" id="JAFIMR010000060">
    <property type="protein sequence ID" value="KAI1852872.1"/>
    <property type="molecule type" value="Genomic_DNA"/>
</dbReference>
<evidence type="ECO:0000256" key="6">
    <source>
        <dbReference type="SAM" id="Phobius"/>
    </source>
</evidence>
<feature type="transmembrane region" description="Helical" evidence="6">
    <location>
        <begin position="12"/>
        <end position="33"/>
    </location>
</feature>